<dbReference type="PANTHER" id="PTHR30203:SF33">
    <property type="entry name" value="BLR4455 PROTEIN"/>
    <property type="match status" value="1"/>
</dbReference>
<comment type="subcellular location">
    <subcellularLocation>
        <location evidence="2">Cell membrane</location>
        <topology evidence="2">Lipid-anchor</topology>
    </subcellularLocation>
</comment>
<dbReference type="RefSeq" id="WP_056330402.1">
    <property type="nucleotide sequence ID" value="NZ_CP168562.1"/>
</dbReference>
<evidence type="ECO:0000256" key="2">
    <source>
        <dbReference type="RuleBase" id="RU362097"/>
    </source>
</evidence>
<keyword evidence="2" id="KW-0472">Membrane</keyword>
<sequence>MKRRLMLGACAALLAGCRIPVQPPPQTTLVVPPAWRGQVGPGAPVERDWWRAFADPALDRLVAQALDRNNDVRTAQARLQEYRARVQVARAAEAPTLSVGFTPTRARVIGPFGTPIDTTSIQGAFQAAYELDPFGRTASLTEASRLDYAAQQAAAEATALSVAANTASGYLNLRGLDAQLELARATLASRQRSLDLARRQFEVGYSSRLELSQAEAEYRATAAVVPQLERAIAQQENALDILAGANPGPVGRGTALVRLNAPAIQPGLPSELLRRRPDIASAERALAAADASLAAARDQMLPSLRLTASLGAYANDLPTLLSSPTRLWSVGGSVLAPLFDAGRLRAQAEISASLRDRAVFAYEAAVRNAFADTENALTAVQRLREQLHEAEARRVATSEVLRIAHNRYRNGYSSYLEELDAQRNAFAAENAALQLRAAWLQAHVDLYRALGGGWHQ</sequence>
<evidence type="ECO:0000313" key="5">
    <source>
        <dbReference type="Proteomes" id="UP000443353"/>
    </source>
</evidence>
<evidence type="ECO:0000256" key="3">
    <source>
        <dbReference type="SAM" id="Coils"/>
    </source>
</evidence>
<comment type="caution">
    <text evidence="4">The sequence shown here is derived from an EMBL/GenBank/DDBJ whole genome shotgun (WGS) entry which is preliminary data.</text>
</comment>
<dbReference type="PROSITE" id="PS51257">
    <property type="entry name" value="PROKAR_LIPOPROTEIN"/>
    <property type="match status" value="1"/>
</dbReference>
<dbReference type="AlphaFoldDB" id="A0A7X3G2R6"/>
<dbReference type="SUPFAM" id="SSF56954">
    <property type="entry name" value="Outer membrane efflux proteins (OEP)"/>
    <property type="match status" value="1"/>
</dbReference>
<dbReference type="InterPro" id="IPR010131">
    <property type="entry name" value="MdtP/NodT-like"/>
</dbReference>
<reference evidence="4 5" key="1">
    <citation type="submission" date="2019-12" db="EMBL/GenBank/DDBJ databases">
        <authorList>
            <person name="Li C."/>
            <person name="Zhao J."/>
        </authorList>
    </citation>
    <scope>NUCLEOTIDE SEQUENCE [LARGE SCALE GENOMIC DNA]</scope>
    <source>
        <strain evidence="4 5">NEAU-DD11</strain>
    </source>
</reference>
<keyword evidence="2" id="KW-0449">Lipoprotein</keyword>
<dbReference type="GO" id="GO:0005886">
    <property type="term" value="C:plasma membrane"/>
    <property type="evidence" value="ECO:0007669"/>
    <property type="project" value="UniProtKB-SubCell"/>
</dbReference>
<dbReference type="EMBL" id="WSES01000007">
    <property type="protein sequence ID" value="MVW62625.1"/>
    <property type="molecule type" value="Genomic_DNA"/>
</dbReference>
<dbReference type="NCBIfam" id="TIGR01845">
    <property type="entry name" value="outer_NodT"/>
    <property type="match status" value="1"/>
</dbReference>
<evidence type="ECO:0000256" key="1">
    <source>
        <dbReference type="ARBA" id="ARBA00007613"/>
    </source>
</evidence>
<keyword evidence="5" id="KW-1185">Reference proteome</keyword>
<dbReference type="Gene3D" id="1.20.1600.10">
    <property type="entry name" value="Outer membrane efflux proteins (OEP)"/>
    <property type="match status" value="1"/>
</dbReference>
<dbReference type="InterPro" id="IPR003423">
    <property type="entry name" value="OMP_efflux"/>
</dbReference>
<evidence type="ECO:0000313" key="4">
    <source>
        <dbReference type="EMBL" id="MVW62625.1"/>
    </source>
</evidence>
<keyword evidence="2" id="KW-1134">Transmembrane beta strand</keyword>
<dbReference type="PANTHER" id="PTHR30203">
    <property type="entry name" value="OUTER MEMBRANE CATION EFFLUX PROTEIN"/>
    <property type="match status" value="1"/>
</dbReference>
<gene>
    <name evidence="4" type="ORF">GPY61_22100</name>
</gene>
<dbReference type="Proteomes" id="UP000443353">
    <property type="component" value="Unassembled WGS sequence"/>
</dbReference>
<proteinExistence type="inferred from homology"/>
<comment type="similarity">
    <text evidence="1 2">Belongs to the outer membrane factor (OMF) (TC 1.B.17) family.</text>
</comment>
<organism evidence="4 5">
    <name type="scientific">Massilia cellulosiltytica</name>
    <dbReference type="NCBI Taxonomy" id="2683234"/>
    <lineage>
        <taxon>Bacteria</taxon>
        <taxon>Pseudomonadati</taxon>
        <taxon>Pseudomonadota</taxon>
        <taxon>Betaproteobacteria</taxon>
        <taxon>Burkholderiales</taxon>
        <taxon>Oxalobacteraceae</taxon>
        <taxon>Telluria group</taxon>
        <taxon>Massilia</taxon>
    </lineage>
</organism>
<feature type="coiled-coil region" evidence="3">
    <location>
        <begin position="373"/>
        <end position="436"/>
    </location>
</feature>
<dbReference type="Pfam" id="PF02321">
    <property type="entry name" value="OEP"/>
    <property type="match status" value="2"/>
</dbReference>
<protein>
    <submittedName>
        <fullName evidence="4">Efflux transporter outer membrane subunit</fullName>
    </submittedName>
</protein>
<dbReference type="Gene3D" id="2.20.200.10">
    <property type="entry name" value="Outer membrane efflux proteins (OEP)"/>
    <property type="match status" value="1"/>
</dbReference>
<name>A0A7X3G2R6_9BURK</name>
<keyword evidence="2" id="KW-0564">Palmitate</keyword>
<keyword evidence="3" id="KW-0175">Coiled coil</keyword>
<dbReference type="GO" id="GO:0015562">
    <property type="term" value="F:efflux transmembrane transporter activity"/>
    <property type="evidence" value="ECO:0007669"/>
    <property type="project" value="InterPro"/>
</dbReference>
<keyword evidence="2" id="KW-0812">Transmembrane</keyword>
<accession>A0A7X3G2R6</accession>